<dbReference type="Proteomes" id="UP000050640">
    <property type="component" value="Unplaced"/>
</dbReference>
<feature type="region of interest" description="Disordered" evidence="1">
    <location>
        <begin position="1"/>
        <end position="53"/>
    </location>
</feature>
<organism evidence="2 3">
    <name type="scientific">Elaeophora elaphi</name>
    <dbReference type="NCBI Taxonomy" id="1147741"/>
    <lineage>
        <taxon>Eukaryota</taxon>
        <taxon>Metazoa</taxon>
        <taxon>Ecdysozoa</taxon>
        <taxon>Nematoda</taxon>
        <taxon>Chromadorea</taxon>
        <taxon>Rhabditida</taxon>
        <taxon>Spirurina</taxon>
        <taxon>Spiruromorpha</taxon>
        <taxon>Filarioidea</taxon>
        <taxon>Onchocercidae</taxon>
        <taxon>Elaeophora</taxon>
    </lineage>
</organism>
<evidence type="ECO:0000256" key="1">
    <source>
        <dbReference type="SAM" id="MobiDB-lite"/>
    </source>
</evidence>
<keyword evidence="2" id="KW-1185">Reference proteome</keyword>
<feature type="compositionally biased region" description="Polar residues" evidence="1">
    <location>
        <begin position="8"/>
        <end position="21"/>
    </location>
</feature>
<sequence length="92" mass="10338">MDSDSRIHQSSSNLTLRTARSLTGFRPAYSPPVYPITPQRSPRQKTKHGFISDNAEKSDVLTAVLPEGSSPSTYVRKSDSVMDKRKYVKFFS</sequence>
<evidence type="ECO:0000313" key="2">
    <source>
        <dbReference type="Proteomes" id="UP000050640"/>
    </source>
</evidence>
<reference evidence="3" key="1">
    <citation type="submission" date="2017-02" db="UniProtKB">
        <authorList>
            <consortium name="WormBaseParasite"/>
        </authorList>
    </citation>
    <scope>IDENTIFICATION</scope>
</reference>
<proteinExistence type="predicted"/>
<protein>
    <submittedName>
        <fullName evidence="3">Uncharacterized protein</fullName>
    </submittedName>
</protein>
<name>A0A0R3RPZ3_9BILA</name>
<evidence type="ECO:0000313" key="3">
    <source>
        <dbReference type="WBParaSite" id="EEL_0000370501-mRNA-1"/>
    </source>
</evidence>
<accession>A0A0R3RPZ3</accession>
<dbReference type="AlphaFoldDB" id="A0A0R3RPZ3"/>
<dbReference type="WBParaSite" id="EEL_0000370501-mRNA-1">
    <property type="protein sequence ID" value="EEL_0000370501-mRNA-1"/>
    <property type="gene ID" value="EEL_0000370501"/>
</dbReference>